<keyword evidence="3" id="KW-1185">Reference proteome</keyword>
<dbReference type="Pfam" id="PF13229">
    <property type="entry name" value="Beta_helix"/>
    <property type="match status" value="1"/>
</dbReference>
<evidence type="ECO:0000259" key="1">
    <source>
        <dbReference type="Pfam" id="PF13229"/>
    </source>
</evidence>
<sequence length="469" mass="51683">MKTYLQKLKALLILFVFIVVITNCSKSVDSMEELENKDEEIVNLACSECDLVIDTSTGIVDGEILNIQPGAIIGLSGSGDNYQNITFNNIRGTEENPIIIKNCDGRAIVISKGSFGVKFRNSEYFKLAGAGDKNHEYGIKISTPTGFFLTFEYFTKNFETYNIEVAGLETNGIGADNGFAGIGIKTSPYQDCDLFTDPTRTAWIMENVTVRNCYIHDVGGEGFYIGHGFYNGRVESSCTEITYSHSIQHIRIHDNLIENVGYDGIQIKNANLDCELYNNVIRNYGTLNEGFQNEGLLIGGGTTGKFYNNFIFEGTGNGIQFQGMGNVDIFNNVIANSGGNGFYGSNGDQVYRIPDGYFNIINNTFVNSGENGFAFFNNEGGTKRLINNIFAVSAEDIYRKGATIDTISNIMSQNISDLDFFDIANNNYAIGKNSIAYKKGTDVSLYDIIDDILGNTRSVPYDIGAYQLD</sequence>
<comment type="caution">
    <text evidence="2">The sequence shown here is derived from an EMBL/GenBank/DDBJ whole genome shotgun (WGS) entry which is preliminary data.</text>
</comment>
<accession>A0ABT8WHC3</accession>
<organism evidence="2 3">
    <name type="scientific">Flavivirga jejuensis</name>
    <dbReference type="NCBI Taxonomy" id="870487"/>
    <lineage>
        <taxon>Bacteria</taxon>
        <taxon>Pseudomonadati</taxon>
        <taxon>Bacteroidota</taxon>
        <taxon>Flavobacteriia</taxon>
        <taxon>Flavobacteriales</taxon>
        <taxon>Flavobacteriaceae</taxon>
        <taxon>Flavivirga</taxon>
    </lineage>
</organism>
<feature type="domain" description="Right handed beta helix" evidence="1">
    <location>
        <begin position="248"/>
        <end position="391"/>
    </location>
</feature>
<dbReference type="SUPFAM" id="SSF51126">
    <property type="entry name" value="Pectin lyase-like"/>
    <property type="match status" value="1"/>
</dbReference>
<dbReference type="Proteomes" id="UP001176806">
    <property type="component" value="Unassembled WGS sequence"/>
</dbReference>
<dbReference type="EMBL" id="JAUOEL010000001">
    <property type="protein sequence ID" value="MDO5972554.1"/>
    <property type="molecule type" value="Genomic_DNA"/>
</dbReference>
<dbReference type="SMART" id="SM00710">
    <property type="entry name" value="PbH1"/>
    <property type="match status" value="8"/>
</dbReference>
<evidence type="ECO:0000313" key="3">
    <source>
        <dbReference type="Proteomes" id="UP001176806"/>
    </source>
</evidence>
<dbReference type="RefSeq" id="WP_303299620.1">
    <property type="nucleotide sequence ID" value="NZ_BAABDA010000042.1"/>
</dbReference>
<proteinExistence type="predicted"/>
<dbReference type="InterPro" id="IPR011050">
    <property type="entry name" value="Pectin_lyase_fold/virulence"/>
</dbReference>
<reference evidence="2" key="1">
    <citation type="submission" date="2023-07" db="EMBL/GenBank/DDBJ databases">
        <title>Two novel species in the genus Flavivirga.</title>
        <authorList>
            <person name="Kwon K."/>
        </authorList>
    </citation>
    <scope>NUCLEOTIDE SEQUENCE</scope>
    <source>
        <strain evidence="2">KACC 14158</strain>
    </source>
</reference>
<dbReference type="InterPro" id="IPR039448">
    <property type="entry name" value="Beta_helix"/>
</dbReference>
<gene>
    <name evidence="2" type="ORF">Q4Q40_00030</name>
</gene>
<name>A0ABT8WHC3_9FLAO</name>
<protein>
    <recommendedName>
        <fullName evidence="1">Right handed beta helix domain-containing protein</fullName>
    </recommendedName>
</protein>
<dbReference type="InterPro" id="IPR006626">
    <property type="entry name" value="PbH1"/>
</dbReference>
<dbReference type="InterPro" id="IPR012334">
    <property type="entry name" value="Pectin_lyas_fold"/>
</dbReference>
<evidence type="ECO:0000313" key="2">
    <source>
        <dbReference type="EMBL" id="MDO5972554.1"/>
    </source>
</evidence>
<dbReference type="Gene3D" id="2.160.20.10">
    <property type="entry name" value="Single-stranded right-handed beta-helix, Pectin lyase-like"/>
    <property type="match status" value="1"/>
</dbReference>